<evidence type="ECO:0008006" key="3">
    <source>
        <dbReference type="Google" id="ProtNLM"/>
    </source>
</evidence>
<evidence type="ECO:0000313" key="2">
    <source>
        <dbReference type="Proteomes" id="UP000321223"/>
    </source>
</evidence>
<dbReference type="RefSeq" id="WP_147074156.1">
    <property type="nucleotide sequence ID" value="NZ_BHVU01000626.1"/>
</dbReference>
<name>A0A510PQK2_MICAE</name>
<proteinExistence type="predicted"/>
<gene>
    <name evidence="1" type="ORF">MAE30S32_48090</name>
</gene>
<organism evidence="1 2">
    <name type="scientific">Microcystis aeruginosa 11-30S32</name>
    <dbReference type="NCBI Taxonomy" id="2358142"/>
    <lineage>
        <taxon>Bacteria</taxon>
        <taxon>Bacillati</taxon>
        <taxon>Cyanobacteriota</taxon>
        <taxon>Cyanophyceae</taxon>
        <taxon>Oscillatoriophycideae</taxon>
        <taxon>Chroococcales</taxon>
        <taxon>Microcystaceae</taxon>
        <taxon>Microcystis</taxon>
    </lineage>
</organism>
<protein>
    <recommendedName>
        <fullName evidence="3">Addiction module toxin RelE</fullName>
    </recommendedName>
</protein>
<evidence type="ECO:0000313" key="1">
    <source>
        <dbReference type="EMBL" id="GCA96157.1"/>
    </source>
</evidence>
<dbReference type="Proteomes" id="UP000321223">
    <property type="component" value="Unassembled WGS sequence"/>
</dbReference>
<dbReference type="InterPro" id="IPR009241">
    <property type="entry name" value="HigB-like"/>
</dbReference>
<dbReference type="Pfam" id="PF05973">
    <property type="entry name" value="Gp49"/>
    <property type="match status" value="1"/>
</dbReference>
<comment type="caution">
    <text evidence="1">The sequence shown here is derived from an EMBL/GenBank/DDBJ whole genome shotgun (WGS) entry which is preliminary data.</text>
</comment>
<dbReference type="AlphaFoldDB" id="A0A510PQK2"/>
<dbReference type="EMBL" id="BHVU01000626">
    <property type="protein sequence ID" value="GCA96157.1"/>
    <property type="molecule type" value="Genomic_DNA"/>
</dbReference>
<accession>A0A510PQK2</accession>
<sequence>MIWIVLYHDEFDAWLNEQDESLQDALLFSIELLQAEGPMLGRPYVDTVKGSKYPNLKELRVQHRGEPWRVLFAFDPKRRAIILLGGNKTGSGSNWYKENIRIADKRFEEHLRTMKEEGK</sequence>
<reference evidence="1 2" key="1">
    <citation type="journal article" date="2019" name="Appl. Environ. Microbiol.">
        <title>Co-occurrence of broad and narrow host-range viruses infecting the toxic bloom-forming cyanobacterium Microcystis aeruginosa.</title>
        <authorList>
            <person name="Morimoto D."/>
            <person name="Tominaga K."/>
            <person name="Nishimura Y."/>
            <person name="Yoshida N."/>
            <person name="Kimura S."/>
            <person name="Sako Y."/>
            <person name="Yoshida T."/>
        </authorList>
    </citation>
    <scope>NUCLEOTIDE SEQUENCE [LARGE SCALE GENOMIC DNA]</scope>
    <source>
        <strain evidence="1 2">11-30S32</strain>
    </source>
</reference>